<dbReference type="InterPro" id="IPR004553">
    <property type="entry name" value="HMG_CoA_Rdtase_bac-typ"/>
</dbReference>
<dbReference type="InterPro" id="IPR023074">
    <property type="entry name" value="HMG_CoA_Rdtase_cat_sf"/>
</dbReference>
<dbReference type="InterPro" id="IPR009029">
    <property type="entry name" value="HMG_CoA_Rdtase_sub-bd_dom_sf"/>
</dbReference>
<comment type="pathway">
    <text evidence="3">Metabolic intermediate metabolism; (R)-mevalonate degradation; (S)-3-hydroxy-3-methylglutaryl-CoA from (R)-mevalonate: step 1/1.</text>
</comment>
<dbReference type="PANTHER" id="PTHR10572">
    <property type="entry name" value="3-HYDROXY-3-METHYLGLUTARYL-COENZYME A REDUCTASE"/>
    <property type="match status" value="1"/>
</dbReference>
<reference evidence="4 5" key="1">
    <citation type="submission" date="2022-11" db="EMBL/GenBank/DDBJ databases">
        <title>Minimal conservation of predation-associated metabolite biosynthetic gene clusters underscores biosynthetic potential of Myxococcota including descriptions for ten novel species: Archangium lansinium sp. nov., Myxococcus landrumus sp. nov., Nannocystis bai.</title>
        <authorList>
            <person name="Ahearne A."/>
            <person name="Stevens C."/>
            <person name="Dowd S."/>
        </authorList>
    </citation>
    <scope>NUCLEOTIDE SEQUENCE [LARGE SCALE GENOMIC DNA]</scope>
    <source>
        <strain evidence="4 5">BB15-2</strain>
    </source>
</reference>
<sequence>MSGFFRLGVDGRRDAVAAATRIARDRFAALDPGSLDLGSADNLIENVIGTLELPLAVATNFRINGRDFLVPMAVEEASVVAAASNAAKMIRAGGGFFARSDPPWMIAQVQLTAPKSADAPADGAVAAIHAARADLLALADSAHPRLVARGGGARDLLVRVLAPDMLVVDVVVDCQDAMGANLLNTIAEILAPVLSDMTRWTAGLRILSNLADRRRAHVTCRVPPGALAGRGFSGAAAAAGIASASRFAELDPYRAATHNKGVMNGVDAVALATGNDWRAIEAGAHAYAGLTGAYRPLATWRLDPEGWLCGAISLPAAVGVVGGATKVHPSARLALEILGATSGAELGQVMAAVGLASNLAALRALATEGIQRGHMSLHARAVALGAGAAGPEVDLLVHRLVEAAEIKHDRAVVLLRELRSESR</sequence>
<dbReference type="Pfam" id="PF00368">
    <property type="entry name" value="HMG-CoA_red"/>
    <property type="match status" value="1"/>
</dbReference>
<dbReference type="NCBIfam" id="TIGR00532">
    <property type="entry name" value="HMG_CoA_R_NAD"/>
    <property type="match status" value="1"/>
</dbReference>
<dbReference type="Gene3D" id="1.10.8.660">
    <property type="match status" value="1"/>
</dbReference>
<dbReference type="PROSITE" id="PS00318">
    <property type="entry name" value="HMG_COA_REDUCTASE_2"/>
    <property type="match status" value="1"/>
</dbReference>
<proteinExistence type="inferred from homology"/>
<dbReference type="PANTHER" id="PTHR10572:SF24">
    <property type="entry name" value="3-HYDROXY-3-METHYLGLUTARYL-COENZYME A REDUCTASE"/>
    <property type="match status" value="1"/>
</dbReference>
<evidence type="ECO:0000313" key="5">
    <source>
        <dbReference type="Proteomes" id="UP001221686"/>
    </source>
</evidence>
<dbReference type="InterPro" id="IPR023076">
    <property type="entry name" value="HMG_CoA_Rdtase_CS"/>
</dbReference>
<keyword evidence="2 3" id="KW-0560">Oxidoreductase</keyword>
<keyword evidence="3" id="KW-0520">NAD</keyword>
<dbReference type="SUPFAM" id="SSF56542">
    <property type="entry name" value="Substrate-binding domain of HMG-CoA reductase"/>
    <property type="match status" value="1"/>
</dbReference>
<evidence type="ECO:0000256" key="1">
    <source>
        <dbReference type="ARBA" id="ARBA00007661"/>
    </source>
</evidence>
<comment type="catalytic activity">
    <reaction evidence="3">
        <text>(R)-mevalonate + 2 NAD(+) + CoA = (3S)-3-hydroxy-3-methylglutaryl-CoA + 2 NADH + 2 H(+)</text>
        <dbReference type="Rhea" id="RHEA:14833"/>
        <dbReference type="ChEBI" id="CHEBI:15378"/>
        <dbReference type="ChEBI" id="CHEBI:36464"/>
        <dbReference type="ChEBI" id="CHEBI:43074"/>
        <dbReference type="ChEBI" id="CHEBI:57287"/>
        <dbReference type="ChEBI" id="CHEBI:57540"/>
        <dbReference type="ChEBI" id="CHEBI:57945"/>
        <dbReference type="EC" id="1.1.1.88"/>
    </reaction>
</comment>
<dbReference type="PROSITE" id="PS01192">
    <property type="entry name" value="HMG_COA_REDUCTASE_3"/>
    <property type="match status" value="1"/>
</dbReference>
<organism evidence="4 5">
    <name type="scientific">Nannocystis bainbridge</name>
    <dbReference type="NCBI Taxonomy" id="2995303"/>
    <lineage>
        <taxon>Bacteria</taxon>
        <taxon>Pseudomonadati</taxon>
        <taxon>Myxococcota</taxon>
        <taxon>Polyangia</taxon>
        <taxon>Nannocystales</taxon>
        <taxon>Nannocystaceae</taxon>
        <taxon>Nannocystis</taxon>
    </lineage>
</organism>
<name>A0ABT5E1P8_9BACT</name>
<dbReference type="EC" id="1.1.1.88" evidence="3"/>
<dbReference type="EMBL" id="JAQNDL010000002">
    <property type="protein sequence ID" value="MDC0719764.1"/>
    <property type="molecule type" value="Genomic_DNA"/>
</dbReference>
<keyword evidence="5" id="KW-1185">Reference proteome</keyword>
<comment type="similarity">
    <text evidence="1 3">Belongs to the HMG-CoA reductase family.</text>
</comment>
<dbReference type="PRINTS" id="PR00071">
    <property type="entry name" value="HMGCOARDTASE"/>
</dbReference>
<comment type="caution">
    <text evidence="4">The sequence shown here is derived from an EMBL/GenBank/DDBJ whole genome shotgun (WGS) entry which is preliminary data.</text>
</comment>
<dbReference type="Gene3D" id="3.90.770.10">
    <property type="entry name" value="3-hydroxy-3-methylglutaryl-coenzyme A Reductase, Chain A, domain 2"/>
    <property type="match status" value="2"/>
</dbReference>
<accession>A0ABT5E1P8</accession>
<dbReference type="PROSITE" id="PS50065">
    <property type="entry name" value="HMG_COA_REDUCTASE_4"/>
    <property type="match status" value="1"/>
</dbReference>
<gene>
    <name evidence="4" type="ORF">POL25_22875</name>
</gene>
<dbReference type="GO" id="GO:0140643">
    <property type="term" value="F:hydroxymethylglutaryl-CoA reductase (NADH) activity"/>
    <property type="evidence" value="ECO:0007669"/>
    <property type="project" value="UniProtKB-EC"/>
</dbReference>
<dbReference type="InterPro" id="IPR002202">
    <property type="entry name" value="HMG_CoA_Rdtase"/>
</dbReference>
<dbReference type="Proteomes" id="UP001221686">
    <property type="component" value="Unassembled WGS sequence"/>
</dbReference>
<evidence type="ECO:0000313" key="4">
    <source>
        <dbReference type="EMBL" id="MDC0719764.1"/>
    </source>
</evidence>
<evidence type="ECO:0000256" key="2">
    <source>
        <dbReference type="ARBA" id="ARBA00023002"/>
    </source>
</evidence>
<dbReference type="SUPFAM" id="SSF55035">
    <property type="entry name" value="NAD-binding domain of HMG-CoA reductase"/>
    <property type="match status" value="1"/>
</dbReference>
<evidence type="ECO:0000256" key="3">
    <source>
        <dbReference type="RuleBase" id="RU361219"/>
    </source>
</evidence>
<protein>
    <recommendedName>
        <fullName evidence="3">3-hydroxy-3-methylglutaryl coenzyme A reductase</fullName>
        <shortName evidence="3">HMG-CoA reductase</shortName>
        <ecNumber evidence="3">1.1.1.88</ecNumber>
    </recommendedName>
</protein>
<dbReference type="InterPro" id="IPR009023">
    <property type="entry name" value="HMG_CoA_Rdtase_NAD(P)-bd_sf"/>
</dbReference>